<gene>
    <name evidence="2" type="ORF">GCM10011372_00970</name>
</gene>
<proteinExistence type="predicted"/>
<evidence type="ECO:0008006" key="4">
    <source>
        <dbReference type="Google" id="ProtNLM"/>
    </source>
</evidence>
<feature type="region of interest" description="Disordered" evidence="1">
    <location>
        <begin position="57"/>
        <end position="79"/>
    </location>
</feature>
<protein>
    <recommendedName>
        <fullName evidence="4">CopG family transcriptional regulator</fullName>
    </recommendedName>
</protein>
<dbReference type="Proteomes" id="UP000636956">
    <property type="component" value="Unassembled WGS sequence"/>
</dbReference>
<dbReference type="RefSeq" id="WP_188741478.1">
    <property type="nucleotide sequence ID" value="NZ_BAABFW010000007.1"/>
</dbReference>
<evidence type="ECO:0000313" key="2">
    <source>
        <dbReference type="EMBL" id="GGJ66989.1"/>
    </source>
</evidence>
<dbReference type="AlphaFoldDB" id="A0A917P8S3"/>
<accession>A0A917P8S3</accession>
<comment type="caution">
    <text evidence="2">The sequence shown here is derived from an EMBL/GenBank/DDBJ whole genome shotgun (WGS) entry which is preliminary data.</text>
</comment>
<evidence type="ECO:0000256" key="1">
    <source>
        <dbReference type="SAM" id="MobiDB-lite"/>
    </source>
</evidence>
<dbReference type="EMBL" id="BMMD01000001">
    <property type="protein sequence ID" value="GGJ66989.1"/>
    <property type="molecule type" value="Genomic_DNA"/>
</dbReference>
<sequence>MKVTISIPDSTEKRARSAAKRSRMNFSQFMSAAADSYAKQLEESSVTHQIDAALDAAGGDDSNQVAGRAGLDTLRRAEW</sequence>
<organism evidence="2 3">
    <name type="scientific">Agromyces bauzanensis</name>
    <dbReference type="NCBI Taxonomy" id="1308924"/>
    <lineage>
        <taxon>Bacteria</taxon>
        <taxon>Bacillati</taxon>
        <taxon>Actinomycetota</taxon>
        <taxon>Actinomycetes</taxon>
        <taxon>Micrococcales</taxon>
        <taxon>Microbacteriaceae</taxon>
        <taxon>Agromyces</taxon>
    </lineage>
</organism>
<reference evidence="2" key="2">
    <citation type="submission" date="2020-09" db="EMBL/GenBank/DDBJ databases">
        <authorList>
            <person name="Sun Q."/>
            <person name="Zhou Y."/>
        </authorList>
    </citation>
    <scope>NUCLEOTIDE SEQUENCE</scope>
    <source>
        <strain evidence="2">CGMCC 1.8984</strain>
    </source>
</reference>
<evidence type="ECO:0000313" key="3">
    <source>
        <dbReference type="Proteomes" id="UP000636956"/>
    </source>
</evidence>
<name>A0A917P8S3_9MICO</name>
<reference evidence="2" key="1">
    <citation type="journal article" date="2014" name="Int. J. Syst. Evol. Microbiol.">
        <title>Complete genome sequence of Corynebacterium casei LMG S-19264T (=DSM 44701T), isolated from a smear-ripened cheese.</title>
        <authorList>
            <consortium name="US DOE Joint Genome Institute (JGI-PGF)"/>
            <person name="Walter F."/>
            <person name="Albersmeier A."/>
            <person name="Kalinowski J."/>
            <person name="Ruckert C."/>
        </authorList>
    </citation>
    <scope>NUCLEOTIDE SEQUENCE</scope>
    <source>
        <strain evidence="2">CGMCC 1.8984</strain>
    </source>
</reference>
<keyword evidence="3" id="KW-1185">Reference proteome</keyword>